<evidence type="ECO:0000256" key="1">
    <source>
        <dbReference type="ARBA" id="ARBA00004772"/>
    </source>
</evidence>
<evidence type="ECO:0000313" key="12">
    <source>
        <dbReference type="Proteomes" id="UP000714380"/>
    </source>
</evidence>
<sequence>MTTVVVTRPADQADELVDALQQRGFNVRRQPLIDIEPVSDDEQAARSGLRQRILDLDQYRAVIAISANAASTGLEWLDRYWPQPPLAIDWYAVGPSTAEVLRAEGLNVQMPESRFDSEGVLALPGLQADSICGEKVLIWRGIGGRETLAAVLRERGADVHYAELYQRRQIDWGTECWQQTLADDPVLMLSSSQALDIVEQQVPDLAQRITTLVLPSERIAHIAEAKGYRRVLVAASARDEDMLLCLQDGLQQE</sequence>
<dbReference type="InterPro" id="IPR036108">
    <property type="entry name" value="4pyrrol_syn_uPrphyn_synt_sf"/>
</dbReference>
<dbReference type="Gene3D" id="3.40.50.10090">
    <property type="match status" value="2"/>
</dbReference>
<comment type="pathway">
    <text evidence="1 9">Porphyrin-containing compound metabolism; protoporphyrin-IX biosynthesis; coproporphyrinogen-III from 5-aminolevulinate: step 3/4.</text>
</comment>
<dbReference type="PANTHER" id="PTHR38042:SF1">
    <property type="entry name" value="UROPORPHYRINOGEN-III SYNTHASE, CHLOROPLASTIC"/>
    <property type="match status" value="1"/>
</dbReference>
<dbReference type="EC" id="4.2.1.75" evidence="3 9"/>
<dbReference type="EMBL" id="JAEDAH010000030">
    <property type="protein sequence ID" value="MCA6063196.1"/>
    <property type="molecule type" value="Genomic_DNA"/>
</dbReference>
<dbReference type="InterPro" id="IPR003754">
    <property type="entry name" value="4pyrrol_synth_uPrphyn_synth"/>
</dbReference>
<dbReference type="SUPFAM" id="SSF69618">
    <property type="entry name" value="HemD-like"/>
    <property type="match status" value="1"/>
</dbReference>
<evidence type="ECO:0000256" key="9">
    <source>
        <dbReference type="RuleBase" id="RU366031"/>
    </source>
</evidence>
<evidence type="ECO:0000313" key="11">
    <source>
        <dbReference type="EMBL" id="MCA6063196.1"/>
    </source>
</evidence>
<proteinExistence type="inferred from homology"/>
<keyword evidence="4 9" id="KW-0456">Lyase</keyword>
<keyword evidence="5 9" id="KW-0627">Porphyrin biosynthesis</keyword>
<dbReference type="PANTHER" id="PTHR38042">
    <property type="entry name" value="UROPORPHYRINOGEN-III SYNTHASE, CHLOROPLASTIC"/>
    <property type="match status" value="1"/>
</dbReference>
<evidence type="ECO:0000256" key="5">
    <source>
        <dbReference type="ARBA" id="ARBA00023244"/>
    </source>
</evidence>
<evidence type="ECO:0000259" key="10">
    <source>
        <dbReference type="Pfam" id="PF02602"/>
    </source>
</evidence>
<evidence type="ECO:0000256" key="6">
    <source>
        <dbReference type="ARBA" id="ARBA00037589"/>
    </source>
</evidence>
<keyword evidence="12" id="KW-1185">Reference proteome</keyword>
<dbReference type="InterPro" id="IPR039793">
    <property type="entry name" value="UROS/Hem4"/>
</dbReference>
<organism evidence="11 12">
    <name type="scientific">Thalassolituus marinus</name>
    <dbReference type="NCBI Taxonomy" id="671053"/>
    <lineage>
        <taxon>Bacteria</taxon>
        <taxon>Pseudomonadati</taxon>
        <taxon>Pseudomonadota</taxon>
        <taxon>Gammaproteobacteria</taxon>
        <taxon>Oceanospirillales</taxon>
        <taxon>Oceanospirillaceae</taxon>
        <taxon>Thalassolituus</taxon>
    </lineage>
</organism>
<gene>
    <name evidence="11" type="ORF">I9W95_06195</name>
</gene>
<evidence type="ECO:0000256" key="8">
    <source>
        <dbReference type="ARBA" id="ARBA00048617"/>
    </source>
</evidence>
<dbReference type="CDD" id="cd06578">
    <property type="entry name" value="HemD"/>
    <property type="match status" value="1"/>
</dbReference>
<protein>
    <recommendedName>
        <fullName evidence="7 9">Uroporphyrinogen-III synthase</fullName>
        <ecNumber evidence="3 9">4.2.1.75</ecNumber>
    </recommendedName>
</protein>
<evidence type="ECO:0000256" key="4">
    <source>
        <dbReference type="ARBA" id="ARBA00023239"/>
    </source>
</evidence>
<comment type="catalytic activity">
    <reaction evidence="8 9">
        <text>hydroxymethylbilane = uroporphyrinogen III + H2O</text>
        <dbReference type="Rhea" id="RHEA:18965"/>
        <dbReference type="ChEBI" id="CHEBI:15377"/>
        <dbReference type="ChEBI" id="CHEBI:57308"/>
        <dbReference type="ChEBI" id="CHEBI:57845"/>
        <dbReference type="EC" id="4.2.1.75"/>
    </reaction>
</comment>
<reference evidence="11 12" key="1">
    <citation type="submission" date="2020-12" db="EMBL/GenBank/DDBJ databases">
        <title>Novel Thalassolituus-related marine hydrocarbonoclastic bacteria mediated algae-derived hydrocarbons mineralization in twilight zone of the northern South China Sea.</title>
        <authorList>
            <person name="Dong C."/>
        </authorList>
    </citation>
    <scope>NUCLEOTIDE SEQUENCE [LARGE SCALE GENOMIC DNA]</scope>
    <source>
        <strain evidence="11 12">IMCC1826</strain>
    </source>
</reference>
<comment type="similarity">
    <text evidence="2 9">Belongs to the uroporphyrinogen-III synthase family.</text>
</comment>
<evidence type="ECO:0000256" key="7">
    <source>
        <dbReference type="ARBA" id="ARBA00040167"/>
    </source>
</evidence>
<dbReference type="Proteomes" id="UP000714380">
    <property type="component" value="Unassembled WGS sequence"/>
</dbReference>
<dbReference type="Pfam" id="PF02602">
    <property type="entry name" value="HEM4"/>
    <property type="match status" value="1"/>
</dbReference>
<evidence type="ECO:0000256" key="2">
    <source>
        <dbReference type="ARBA" id="ARBA00008133"/>
    </source>
</evidence>
<name>A0ABS7ZS15_9GAMM</name>
<feature type="domain" description="Tetrapyrrole biosynthesis uroporphyrinogen III synthase" evidence="10">
    <location>
        <begin position="14"/>
        <end position="243"/>
    </location>
</feature>
<evidence type="ECO:0000256" key="3">
    <source>
        <dbReference type="ARBA" id="ARBA00013109"/>
    </source>
</evidence>
<comment type="function">
    <text evidence="6 9">Catalyzes cyclization of the linear tetrapyrrole, hydroxymethylbilane, to the macrocyclic uroporphyrinogen III.</text>
</comment>
<dbReference type="RefSeq" id="WP_225672957.1">
    <property type="nucleotide sequence ID" value="NZ_JAEDAH010000030.1"/>
</dbReference>
<accession>A0ABS7ZS15</accession>
<comment type="caution">
    <text evidence="11">The sequence shown here is derived from an EMBL/GenBank/DDBJ whole genome shotgun (WGS) entry which is preliminary data.</text>
</comment>